<protein>
    <submittedName>
        <fullName evidence="1">Uncharacterized protein</fullName>
    </submittedName>
</protein>
<comment type="caution">
    <text evidence="1">The sequence shown here is derived from an EMBL/GenBank/DDBJ whole genome shotgun (WGS) entry which is preliminary data.</text>
</comment>
<keyword evidence="2" id="KW-1185">Reference proteome</keyword>
<dbReference type="Proteomes" id="UP001596504">
    <property type="component" value="Unassembled WGS sequence"/>
</dbReference>
<dbReference type="RefSeq" id="WP_380673312.1">
    <property type="nucleotide sequence ID" value="NZ_JBHTCJ010000022.1"/>
</dbReference>
<organism evidence="1 2">
    <name type="scientific">Saccharopolyspora griseoalba</name>
    <dbReference type="NCBI Taxonomy" id="1431848"/>
    <lineage>
        <taxon>Bacteria</taxon>
        <taxon>Bacillati</taxon>
        <taxon>Actinomycetota</taxon>
        <taxon>Actinomycetes</taxon>
        <taxon>Pseudonocardiales</taxon>
        <taxon>Pseudonocardiaceae</taxon>
        <taxon>Saccharopolyspora</taxon>
    </lineage>
</organism>
<reference evidence="2" key="1">
    <citation type="journal article" date="2019" name="Int. J. Syst. Evol. Microbiol.">
        <title>The Global Catalogue of Microorganisms (GCM) 10K type strain sequencing project: providing services to taxonomists for standard genome sequencing and annotation.</title>
        <authorList>
            <consortium name="The Broad Institute Genomics Platform"/>
            <consortium name="The Broad Institute Genome Sequencing Center for Infectious Disease"/>
            <person name="Wu L."/>
            <person name="Ma J."/>
        </authorList>
    </citation>
    <scope>NUCLEOTIDE SEQUENCE [LARGE SCALE GENOMIC DNA]</scope>
    <source>
        <strain evidence="2">WLHS5</strain>
    </source>
</reference>
<evidence type="ECO:0000313" key="1">
    <source>
        <dbReference type="EMBL" id="MFC7344988.1"/>
    </source>
</evidence>
<accession>A0ABW2LR33</accession>
<sequence>MSRVEQLMREVAHALATEDEPAPELAAAAVELAAEALRVATDALPEHTAPATAAVVMPVPPQDVLICAERTAPVLLQVMQLLLKIEPQLYALPDDLLHAKPTRSEESGAARGSTLKRQAATALRSIGGELTSGVSPWLLAKVSDLRHVEVRKEQ</sequence>
<name>A0ABW2LR33_9PSEU</name>
<gene>
    <name evidence="1" type="ORF">ACFQRI_26555</name>
</gene>
<dbReference type="EMBL" id="JBHTCJ010000022">
    <property type="protein sequence ID" value="MFC7344988.1"/>
    <property type="molecule type" value="Genomic_DNA"/>
</dbReference>
<proteinExistence type="predicted"/>
<evidence type="ECO:0000313" key="2">
    <source>
        <dbReference type="Proteomes" id="UP001596504"/>
    </source>
</evidence>